<protein>
    <submittedName>
        <fullName evidence="2">Uncharacterized protein</fullName>
    </submittedName>
</protein>
<evidence type="ECO:0000256" key="1">
    <source>
        <dbReference type="SAM" id="MobiDB-lite"/>
    </source>
</evidence>
<comment type="caution">
    <text evidence="2">The sequence shown here is derived from an EMBL/GenBank/DDBJ whole genome shotgun (WGS) entry which is preliminary data.</text>
</comment>
<feature type="compositionally biased region" description="Low complexity" evidence="1">
    <location>
        <begin position="62"/>
        <end position="73"/>
    </location>
</feature>
<dbReference type="OrthoDB" id="9891639at2"/>
<keyword evidence="3" id="KW-1185">Reference proteome</keyword>
<accession>A0A4R0ITI8</accession>
<dbReference type="Proteomes" id="UP000292695">
    <property type="component" value="Unassembled WGS sequence"/>
</dbReference>
<name>A0A4R0ITI8_9ACTN</name>
<feature type="region of interest" description="Disordered" evidence="1">
    <location>
        <begin position="51"/>
        <end position="95"/>
    </location>
</feature>
<organism evidence="2 3">
    <name type="scientific">Kribbella sindirgiensis</name>
    <dbReference type="NCBI Taxonomy" id="1124744"/>
    <lineage>
        <taxon>Bacteria</taxon>
        <taxon>Bacillati</taxon>
        <taxon>Actinomycetota</taxon>
        <taxon>Actinomycetes</taxon>
        <taxon>Propionibacteriales</taxon>
        <taxon>Kribbellaceae</taxon>
        <taxon>Kribbella</taxon>
    </lineage>
</organism>
<reference evidence="2 3" key="1">
    <citation type="submission" date="2019-02" db="EMBL/GenBank/DDBJ databases">
        <title>Kribbella capetownensis sp. nov. and Kribbella speibonae sp. nov., isolated from soil.</title>
        <authorList>
            <person name="Curtis S.M."/>
            <person name="Norton I."/>
            <person name="Everest G.J."/>
            <person name="Meyers P.R."/>
        </authorList>
    </citation>
    <scope>NUCLEOTIDE SEQUENCE [LARGE SCALE GENOMIC DNA]</scope>
    <source>
        <strain evidence="2 3">DSM 27082</strain>
    </source>
</reference>
<dbReference type="AlphaFoldDB" id="A0A4R0ITI8"/>
<proteinExistence type="predicted"/>
<gene>
    <name evidence="2" type="ORF">E0H50_12545</name>
</gene>
<evidence type="ECO:0000313" key="2">
    <source>
        <dbReference type="EMBL" id="TCC34738.1"/>
    </source>
</evidence>
<sequence length="95" mass="10221">MSWPSRTPRGSSASGPAYVQFSRSVERYDGMLAPRSAYPAPTTIHQVPFSHQTKGSRNMIAGSDGSGTTWWGGPNDVPPSSDTAVSTDWYGRPSM</sequence>
<dbReference type="EMBL" id="SJKA01000004">
    <property type="protein sequence ID" value="TCC34738.1"/>
    <property type="molecule type" value="Genomic_DNA"/>
</dbReference>
<evidence type="ECO:0000313" key="3">
    <source>
        <dbReference type="Proteomes" id="UP000292695"/>
    </source>
</evidence>